<comment type="caution">
    <text evidence="1">The sequence shown here is derived from an EMBL/GenBank/DDBJ whole genome shotgun (WGS) entry which is preliminary data.</text>
</comment>
<organism evidence="1 2">
    <name type="scientific">Penicillium concentricum</name>
    <dbReference type="NCBI Taxonomy" id="293559"/>
    <lineage>
        <taxon>Eukaryota</taxon>
        <taxon>Fungi</taxon>
        <taxon>Dikarya</taxon>
        <taxon>Ascomycota</taxon>
        <taxon>Pezizomycotina</taxon>
        <taxon>Eurotiomycetes</taxon>
        <taxon>Eurotiomycetidae</taxon>
        <taxon>Eurotiales</taxon>
        <taxon>Aspergillaceae</taxon>
        <taxon>Penicillium</taxon>
    </lineage>
</organism>
<gene>
    <name evidence="1" type="ORF">N7517_011411</name>
</gene>
<reference evidence="1" key="2">
    <citation type="journal article" date="2023" name="IMA Fungus">
        <title>Comparative genomic study of the Penicillium genus elucidates a diverse pangenome and 15 lateral gene transfer events.</title>
        <authorList>
            <person name="Petersen C."/>
            <person name="Sorensen T."/>
            <person name="Nielsen M.R."/>
            <person name="Sondergaard T.E."/>
            <person name="Sorensen J.L."/>
            <person name="Fitzpatrick D.A."/>
            <person name="Frisvad J.C."/>
            <person name="Nielsen K.L."/>
        </authorList>
    </citation>
    <scope>NUCLEOTIDE SEQUENCE</scope>
    <source>
        <strain evidence="1">IBT 3081</strain>
    </source>
</reference>
<proteinExistence type="predicted"/>
<name>A0A9W9UTH7_9EURO</name>
<accession>A0A9W9UTH7</accession>
<evidence type="ECO:0000313" key="2">
    <source>
        <dbReference type="Proteomes" id="UP001147752"/>
    </source>
</evidence>
<evidence type="ECO:0000313" key="1">
    <source>
        <dbReference type="EMBL" id="KAJ5356802.1"/>
    </source>
</evidence>
<protein>
    <submittedName>
        <fullName evidence="1">Uncharacterized protein</fullName>
    </submittedName>
</protein>
<dbReference type="Proteomes" id="UP001147752">
    <property type="component" value="Unassembled WGS sequence"/>
</dbReference>
<reference evidence="1" key="1">
    <citation type="submission" date="2022-12" db="EMBL/GenBank/DDBJ databases">
        <authorList>
            <person name="Petersen C."/>
        </authorList>
    </citation>
    <scope>NUCLEOTIDE SEQUENCE</scope>
    <source>
        <strain evidence="1">IBT 3081</strain>
    </source>
</reference>
<sequence>MPQDLWGTEDFVYRDTQHDPHLVLVLTVQSLPVHWEDQIQAEKKLGGKGFELNCSPGHGFYRAPNKGCRVFPWPRQDEDIIINNIDRNTNIIVDIKEAIYASSHGSNEGSCHLISSVLGRAGTFLIFCLFWE</sequence>
<dbReference type="RefSeq" id="XP_056574949.1">
    <property type="nucleotide sequence ID" value="XM_056729134.1"/>
</dbReference>
<dbReference type="AlphaFoldDB" id="A0A9W9UTH7"/>
<dbReference type="GeneID" id="81468317"/>
<keyword evidence="2" id="KW-1185">Reference proteome</keyword>
<dbReference type="EMBL" id="JAPZBT010000006">
    <property type="protein sequence ID" value="KAJ5356802.1"/>
    <property type="molecule type" value="Genomic_DNA"/>
</dbReference>